<sequence length="115" mass="12583">MASVVSGQQPHRTIGSWLKRALWRLTVAILLVLAFVAGNIATCYFTRGERVAVPNVVGKTEREARELLEKSGLRVVVIEVPDAPEPIGTVTRQNPKAGSIVRKPFPVKINVSRAQ</sequence>
<evidence type="ECO:0000313" key="4">
    <source>
        <dbReference type="Proteomes" id="UP000676506"/>
    </source>
</evidence>
<reference evidence="3 4" key="1">
    <citation type="submission" date="2021-03" db="EMBL/GenBank/DDBJ databases">
        <title>Genomic and phenotypic characterization of Chloracidobacterium isolates provides evidence for multiple species.</title>
        <authorList>
            <person name="Saini M.K."/>
            <person name="Costas A.M.G."/>
            <person name="Tank M."/>
            <person name="Bryant D.A."/>
        </authorList>
    </citation>
    <scope>NUCLEOTIDE SEQUENCE [LARGE SCALE GENOMIC DNA]</scope>
    <source>
        <strain evidence="3 4">BV2-C</strain>
    </source>
</reference>
<keyword evidence="4" id="KW-1185">Reference proteome</keyword>
<keyword evidence="1" id="KW-0812">Transmembrane</keyword>
<accession>A0ABX8B6C3</accession>
<evidence type="ECO:0000259" key="2">
    <source>
        <dbReference type="PROSITE" id="PS51178"/>
    </source>
</evidence>
<dbReference type="EMBL" id="CP072648">
    <property type="protein sequence ID" value="QUW02463.1"/>
    <property type="molecule type" value="Genomic_DNA"/>
</dbReference>
<evidence type="ECO:0000313" key="3">
    <source>
        <dbReference type="EMBL" id="QUW02463.1"/>
    </source>
</evidence>
<dbReference type="InterPro" id="IPR005543">
    <property type="entry name" value="PASTA_dom"/>
</dbReference>
<proteinExistence type="predicted"/>
<evidence type="ECO:0000256" key="1">
    <source>
        <dbReference type="SAM" id="Phobius"/>
    </source>
</evidence>
<keyword evidence="1" id="KW-0472">Membrane</keyword>
<gene>
    <name evidence="3" type="ORF">J8C06_08895</name>
</gene>
<dbReference type="Gene3D" id="3.30.10.20">
    <property type="match status" value="1"/>
</dbReference>
<dbReference type="SUPFAM" id="SSF54184">
    <property type="entry name" value="Penicillin-binding protein 2x (pbp-2x), c-terminal domain"/>
    <property type="match status" value="1"/>
</dbReference>
<keyword evidence="1" id="KW-1133">Transmembrane helix</keyword>
<feature type="domain" description="PASTA" evidence="2">
    <location>
        <begin position="47"/>
        <end position="113"/>
    </location>
</feature>
<feature type="transmembrane region" description="Helical" evidence="1">
    <location>
        <begin position="21"/>
        <end position="41"/>
    </location>
</feature>
<organism evidence="3 4">
    <name type="scientific">Chloracidobacterium validum</name>
    <dbReference type="NCBI Taxonomy" id="2821543"/>
    <lineage>
        <taxon>Bacteria</taxon>
        <taxon>Pseudomonadati</taxon>
        <taxon>Acidobacteriota</taxon>
        <taxon>Terriglobia</taxon>
        <taxon>Terriglobales</taxon>
        <taxon>Acidobacteriaceae</taxon>
        <taxon>Chloracidobacterium</taxon>
    </lineage>
</organism>
<protein>
    <submittedName>
        <fullName evidence="3">PASTA domain-containing protein</fullName>
    </submittedName>
</protein>
<dbReference type="PROSITE" id="PS51178">
    <property type="entry name" value="PASTA"/>
    <property type="match status" value="1"/>
</dbReference>
<name>A0ABX8B6C3_9BACT</name>
<dbReference type="SMART" id="SM00740">
    <property type="entry name" value="PASTA"/>
    <property type="match status" value="1"/>
</dbReference>
<dbReference type="Pfam" id="PF03793">
    <property type="entry name" value="PASTA"/>
    <property type="match status" value="1"/>
</dbReference>
<dbReference type="CDD" id="cd06577">
    <property type="entry name" value="PASTA_pknB"/>
    <property type="match status" value="1"/>
</dbReference>
<dbReference type="RefSeq" id="WP_211428353.1">
    <property type="nucleotide sequence ID" value="NZ_CP072648.1"/>
</dbReference>
<dbReference type="Proteomes" id="UP000676506">
    <property type="component" value="Chromosome 1"/>
</dbReference>